<reference evidence="3 4" key="1">
    <citation type="submission" date="2017-10" db="EMBL/GenBank/DDBJ databases">
        <authorList>
            <person name="Regsiter A."/>
            <person name="William W."/>
        </authorList>
    </citation>
    <scope>NUCLEOTIDE SEQUENCE [LARGE SCALE GENOMIC DNA]</scope>
    <source>
        <strain evidence="1 4">CFBP6984</strain>
        <strain evidence="2 3">CFBP7430</strain>
    </source>
</reference>
<dbReference type="EMBL" id="OCYT01000028">
    <property type="protein sequence ID" value="SON76641.1"/>
    <property type="molecule type" value="Genomic_DNA"/>
</dbReference>
<dbReference type="EMBL" id="OCYS01000025">
    <property type="protein sequence ID" value="SON81888.1"/>
    <property type="molecule type" value="Genomic_DNA"/>
</dbReference>
<accession>A0AB38DVC4</accession>
<evidence type="ECO:0000313" key="2">
    <source>
        <dbReference type="EMBL" id="SON81888.1"/>
    </source>
</evidence>
<sequence>MVEAAVMRSYAAGTLPSSRCGAGQCLSVGAFYRALKLQARQKAANGRLASGVPGPLTSCGR</sequence>
<gene>
    <name evidence="1" type="ORF">XAP6984_1230068</name>
    <name evidence="2" type="ORF">XAP7430_1200068</name>
</gene>
<name>A0AB38DVC4_XANCH</name>
<organism evidence="2 3">
    <name type="scientific">Xanthomonas campestris pv. phaseoli</name>
    <dbReference type="NCBI Taxonomy" id="317013"/>
    <lineage>
        <taxon>Bacteria</taxon>
        <taxon>Pseudomonadati</taxon>
        <taxon>Pseudomonadota</taxon>
        <taxon>Gammaproteobacteria</taxon>
        <taxon>Lysobacterales</taxon>
        <taxon>Lysobacteraceae</taxon>
        <taxon>Xanthomonas</taxon>
    </lineage>
</organism>
<proteinExistence type="predicted"/>
<evidence type="ECO:0000313" key="4">
    <source>
        <dbReference type="Proteomes" id="UP000234181"/>
    </source>
</evidence>
<dbReference type="AlphaFoldDB" id="A0AB38DVC4"/>
<dbReference type="Proteomes" id="UP000234166">
    <property type="component" value="Unassembled WGS sequence"/>
</dbReference>
<dbReference type="Proteomes" id="UP000234181">
    <property type="component" value="Unassembled WGS sequence"/>
</dbReference>
<evidence type="ECO:0000313" key="3">
    <source>
        <dbReference type="Proteomes" id="UP000234166"/>
    </source>
</evidence>
<comment type="caution">
    <text evidence="2">The sequence shown here is derived from an EMBL/GenBank/DDBJ whole genome shotgun (WGS) entry which is preliminary data.</text>
</comment>
<protein>
    <submittedName>
        <fullName evidence="2">Uncharacterized protein</fullName>
    </submittedName>
</protein>
<evidence type="ECO:0000313" key="1">
    <source>
        <dbReference type="EMBL" id="SON76641.1"/>
    </source>
</evidence>
<keyword evidence="4" id="KW-1185">Reference proteome</keyword>